<gene>
    <name evidence="1" type="ORF">CMC5_066990</name>
</gene>
<keyword evidence="2" id="KW-1185">Reference proteome</keyword>
<accession>A0A0K1EPC5</accession>
<dbReference type="RefSeq" id="WP_050434101.1">
    <property type="nucleotide sequence ID" value="NZ_CP012159.1"/>
</dbReference>
<dbReference type="Proteomes" id="UP000067626">
    <property type="component" value="Chromosome"/>
</dbReference>
<dbReference type="STRING" id="52.CMC5_066990"/>
<dbReference type="KEGG" id="ccro:CMC5_066990"/>
<organism evidence="1 2">
    <name type="scientific">Chondromyces crocatus</name>
    <dbReference type="NCBI Taxonomy" id="52"/>
    <lineage>
        <taxon>Bacteria</taxon>
        <taxon>Pseudomonadati</taxon>
        <taxon>Myxococcota</taxon>
        <taxon>Polyangia</taxon>
        <taxon>Polyangiales</taxon>
        <taxon>Polyangiaceae</taxon>
        <taxon>Chondromyces</taxon>
    </lineage>
</organism>
<protein>
    <submittedName>
        <fullName evidence="1">Uncharacterized protein</fullName>
    </submittedName>
</protein>
<dbReference type="AlphaFoldDB" id="A0A0K1EPC5"/>
<name>A0A0K1EPC5_CHOCO</name>
<sequence>MDYGFDSKQTHALVVYGYPLDGLTYAQCVDLAKAVHALGGQLVAAPNGDLTESGTPNATTPDETTCFTFLVGALAAEMSVRSRQGAKGKATKLGAEETARAEAEFERAQAKLDALLAEKGVTPAKAPGLFVLAAGPLASATLEGKEGTMIERIDADGEREELGSELTVSYDADPDAVQVHLQGTFKLSARYD</sequence>
<proteinExistence type="predicted"/>
<evidence type="ECO:0000313" key="1">
    <source>
        <dbReference type="EMBL" id="AKT42473.1"/>
    </source>
</evidence>
<dbReference type="EMBL" id="CP012159">
    <property type="protein sequence ID" value="AKT42473.1"/>
    <property type="molecule type" value="Genomic_DNA"/>
</dbReference>
<reference evidence="1 2" key="1">
    <citation type="submission" date="2015-07" db="EMBL/GenBank/DDBJ databases">
        <title>Genome analysis of myxobacterium Chondromyces crocatus Cm c5 reveals a high potential for natural compound synthesis and the genetic basis for the loss of fruiting body formation.</title>
        <authorList>
            <person name="Zaburannyi N."/>
            <person name="Bunk B."/>
            <person name="Maier J."/>
            <person name="Overmann J."/>
            <person name="Mueller R."/>
        </authorList>
    </citation>
    <scope>NUCLEOTIDE SEQUENCE [LARGE SCALE GENOMIC DNA]</scope>
    <source>
        <strain evidence="1 2">Cm c5</strain>
    </source>
</reference>
<dbReference type="OrthoDB" id="9838835at2"/>
<evidence type="ECO:0000313" key="2">
    <source>
        <dbReference type="Proteomes" id="UP000067626"/>
    </source>
</evidence>